<evidence type="ECO:0000256" key="2">
    <source>
        <dbReference type="ARBA" id="ARBA00022598"/>
    </source>
</evidence>
<dbReference type="PANTHER" id="PTHR43201">
    <property type="entry name" value="ACYL-COA SYNTHETASE"/>
    <property type="match status" value="1"/>
</dbReference>
<dbReference type="Gene3D" id="3.40.50.12780">
    <property type="entry name" value="N-terminal domain of ligase-like"/>
    <property type="match status" value="1"/>
</dbReference>
<comment type="similarity">
    <text evidence="1">Belongs to the ATP-dependent AMP-binding enzyme family.</text>
</comment>
<dbReference type="Pfam" id="PF00501">
    <property type="entry name" value="AMP-binding"/>
    <property type="match status" value="1"/>
</dbReference>
<dbReference type="Pfam" id="PF13193">
    <property type="entry name" value="AMP-binding_C"/>
    <property type="match status" value="1"/>
</dbReference>
<protein>
    <submittedName>
        <fullName evidence="5">Acyl-CoA synthetase</fullName>
    </submittedName>
</protein>
<dbReference type="PANTHER" id="PTHR43201:SF5">
    <property type="entry name" value="MEDIUM-CHAIN ACYL-COA LIGASE ACSF2, MITOCHONDRIAL"/>
    <property type="match status" value="1"/>
</dbReference>
<keyword evidence="2" id="KW-0436">Ligase</keyword>
<keyword evidence="6" id="KW-1185">Reference proteome</keyword>
<dbReference type="Proteomes" id="UP001646141">
    <property type="component" value="Unassembled WGS sequence"/>
</dbReference>
<evidence type="ECO:0000313" key="6">
    <source>
        <dbReference type="Proteomes" id="UP001646141"/>
    </source>
</evidence>
<accession>A0ABS1SU61</accession>
<organism evidence="5 6">
    <name type="scientific">Leucobacter chromiireducens subsp. chromiireducens</name>
    <dbReference type="NCBI Taxonomy" id="660067"/>
    <lineage>
        <taxon>Bacteria</taxon>
        <taxon>Bacillati</taxon>
        <taxon>Actinomycetota</taxon>
        <taxon>Actinomycetes</taxon>
        <taxon>Micrococcales</taxon>
        <taxon>Microbacteriaceae</taxon>
        <taxon>Leucobacter</taxon>
    </lineage>
</organism>
<dbReference type="InterPro" id="IPR000873">
    <property type="entry name" value="AMP-dep_synth/lig_dom"/>
</dbReference>
<dbReference type="InterPro" id="IPR025110">
    <property type="entry name" value="AMP-bd_C"/>
</dbReference>
<evidence type="ECO:0000259" key="3">
    <source>
        <dbReference type="Pfam" id="PF00501"/>
    </source>
</evidence>
<dbReference type="SUPFAM" id="SSF56801">
    <property type="entry name" value="Acetyl-CoA synthetase-like"/>
    <property type="match status" value="1"/>
</dbReference>
<feature type="domain" description="AMP-binding enzyme C-terminal" evidence="4">
    <location>
        <begin position="411"/>
        <end position="489"/>
    </location>
</feature>
<dbReference type="EMBL" id="QYAD01000006">
    <property type="protein sequence ID" value="MBL3691039.1"/>
    <property type="molecule type" value="Genomic_DNA"/>
</dbReference>
<reference evidence="5 6" key="1">
    <citation type="submission" date="2018-09" db="EMBL/GenBank/DDBJ databases">
        <title>Comparative genomics of Leucobacter spp.</title>
        <authorList>
            <person name="Reis A.C."/>
            <person name="Kolvenbach B.A."/>
            <person name="Corvini P.F.X."/>
            <person name="Nunes O.C."/>
        </authorList>
    </citation>
    <scope>NUCLEOTIDE SEQUENCE [LARGE SCALE GENOMIC DNA]</scope>
    <source>
        <strain evidence="5 6">L-1</strain>
    </source>
</reference>
<dbReference type="InterPro" id="IPR045851">
    <property type="entry name" value="AMP-bd_C_sf"/>
</dbReference>
<dbReference type="InterPro" id="IPR042099">
    <property type="entry name" value="ANL_N_sf"/>
</dbReference>
<comment type="caution">
    <text evidence="5">The sequence shown here is derived from an EMBL/GenBank/DDBJ whole genome shotgun (WGS) entry which is preliminary data.</text>
</comment>
<dbReference type="Gene3D" id="3.30.300.30">
    <property type="match status" value="1"/>
</dbReference>
<gene>
    <name evidence="5" type="ORF">D3226_13925</name>
</gene>
<dbReference type="PROSITE" id="PS00455">
    <property type="entry name" value="AMP_BINDING"/>
    <property type="match status" value="1"/>
</dbReference>
<proteinExistence type="inferred from homology"/>
<evidence type="ECO:0000259" key="4">
    <source>
        <dbReference type="Pfam" id="PF13193"/>
    </source>
</evidence>
<sequence length="512" mass="55722">MGGLIERAARLWPDRVAWRFDPGGDALTFAEVETRTRALAAALAADGIGAGDRVALLAPNTAAFPLCWLALARLGATTVPVNVRYRRRDLAHVLRASAPKLLLADPSALTTAHAAAEYAESHVRVVALDAYLAAAAAQSGREPTLELPAAPGPDAVANIQFTSGTTGPPKGCVLSHRYWLALAWTLMREAPGISGSDVLFTAQPMSYIDPQWNVIVALAAGAELVVADGFHPTTFWQRVRHYGVTYFYCLGLMPVLLERMPASPLDREHRVRLIQASAIPPALHRTLEERWGVPWLEAFGMTETGSDLFMPEIEGSRFAASAWIGVPRAHREAAVVTPEGAVARAGEPGELWIRGDGLFLGYLGEEDRSGAPDTWFRTGDIVQHDGAGRIAYVGRTKDMIRRAGENVAAVEVESVITAHPAVQVSAVTGLPDELRGEEVACFVLREPGDPRDDDTLFRDLVEYCAAELASFKIPRYWKSVTKLPRTASERVAKHRLAESLDRSSFWDLRGER</sequence>
<evidence type="ECO:0000313" key="5">
    <source>
        <dbReference type="EMBL" id="MBL3691039.1"/>
    </source>
</evidence>
<feature type="domain" description="AMP-dependent synthetase/ligase" evidence="3">
    <location>
        <begin position="6"/>
        <end position="363"/>
    </location>
</feature>
<name>A0ABS1SU61_9MICO</name>
<evidence type="ECO:0000256" key="1">
    <source>
        <dbReference type="ARBA" id="ARBA00006432"/>
    </source>
</evidence>
<dbReference type="InterPro" id="IPR020845">
    <property type="entry name" value="AMP-binding_CS"/>
</dbReference>